<dbReference type="EMBL" id="CP002390">
    <property type="protein sequence ID" value="EFE29013.1"/>
    <property type="molecule type" value="Genomic_DNA"/>
</dbReference>
<gene>
    <name evidence="10 12" type="primary">accA</name>
    <name evidence="12" type="ordered locus">HMPREF0389_00935</name>
</gene>
<keyword evidence="6 10" id="KW-0067">ATP-binding</keyword>
<evidence type="ECO:0000256" key="4">
    <source>
        <dbReference type="ARBA" id="ARBA00022741"/>
    </source>
</evidence>
<keyword evidence="2 10" id="KW-0444">Lipid biosynthesis</keyword>
<dbReference type="GO" id="GO:0003989">
    <property type="term" value="F:acetyl-CoA carboxylase activity"/>
    <property type="evidence" value="ECO:0007669"/>
    <property type="project" value="InterPro"/>
</dbReference>
<dbReference type="eggNOG" id="COG0825">
    <property type="taxonomic scope" value="Bacteria"/>
</dbReference>
<dbReference type="EC" id="2.1.3.15" evidence="10"/>
<dbReference type="PANTHER" id="PTHR42853">
    <property type="entry name" value="ACETYL-COENZYME A CARBOXYLASE CARBOXYL TRANSFERASE SUBUNIT ALPHA"/>
    <property type="match status" value="1"/>
</dbReference>
<dbReference type="GO" id="GO:0005524">
    <property type="term" value="F:ATP binding"/>
    <property type="evidence" value="ECO:0007669"/>
    <property type="project" value="UniProtKB-KW"/>
</dbReference>
<dbReference type="RefSeq" id="WP_014262927.1">
    <property type="nucleotide sequence ID" value="NC_016630.1"/>
</dbReference>
<dbReference type="GO" id="GO:0009317">
    <property type="term" value="C:acetyl-CoA carboxylase complex"/>
    <property type="evidence" value="ECO:0007669"/>
    <property type="project" value="InterPro"/>
</dbReference>
<evidence type="ECO:0000256" key="10">
    <source>
        <dbReference type="HAMAP-Rule" id="MF_00823"/>
    </source>
</evidence>
<reference evidence="13" key="1">
    <citation type="submission" date="2010-12" db="EMBL/GenBank/DDBJ databases">
        <title>The genome sequence of Filifactor alocis strain ATCC 35896.</title>
        <authorList>
            <consortium name="The Broad Institute Genome Sequencing Platform"/>
            <person name="Ward D."/>
            <person name="Earl A."/>
            <person name="Feldgarden M."/>
            <person name="Young S.K."/>
            <person name="Gargeya S."/>
            <person name="Zeng Q."/>
            <person name="Alvarado L."/>
            <person name="Berlin A."/>
            <person name="Bochicchio J."/>
            <person name="Chapman S.B."/>
            <person name="Chen Z."/>
            <person name="Freedman E."/>
            <person name="Gellesch M."/>
            <person name="Goldberg J."/>
            <person name="Griggs A."/>
            <person name="Gujja S."/>
            <person name="Heilman E."/>
            <person name="Heiman D."/>
            <person name="Howarth C."/>
            <person name="Mehta T."/>
            <person name="Neiman D."/>
            <person name="Pearson M."/>
            <person name="Roberts A."/>
            <person name="Saif S."/>
            <person name="Shea T."/>
            <person name="Shenoy N."/>
            <person name="Sisk P."/>
            <person name="Stolte C."/>
            <person name="Sykes S."/>
            <person name="White J."/>
            <person name="Yandava C."/>
            <person name="Izard J."/>
            <person name="Blanton J.M."/>
            <person name="Baranova O.V."/>
            <person name="Tanner A.C."/>
            <person name="Dewhirst F.E."/>
            <person name="Haas B."/>
            <person name="Nusbaum C."/>
            <person name="Birren B."/>
        </authorList>
    </citation>
    <scope>NUCLEOTIDE SEQUENCE [LARGE SCALE GENOMIC DNA]</scope>
    <source>
        <strain evidence="13">ATCC 35896 / D40 B5</strain>
    </source>
</reference>
<dbReference type="NCBIfam" id="NF004344">
    <property type="entry name" value="PRK05724.1"/>
    <property type="match status" value="1"/>
</dbReference>
<keyword evidence="12" id="KW-0436">Ligase</keyword>
<accession>D6GQG0</accession>
<dbReference type="GO" id="GO:2001295">
    <property type="term" value="P:malonyl-CoA biosynthetic process"/>
    <property type="evidence" value="ECO:0007669"/>
    <property type="project" value="UniProtKB-UniRule"/>
</dbReference>
<dbReference type="PATRIC" id="fig|546269.5.peg.1440"/>
<evidence type="ECO:0000256" key="8">
    <source>
        <dbReference type="ARBA" id="ARBA00023160"/>
    </source>
</evidence>
<keyword evidence="13" id="KW-1185">Reference proteome</keyword>
<evidence type="ECO:0000256" key="1">
    <source>
        <dbReference type="ARBA" id="ARBA00004956"/>
    </source>
</evidence>
<dbReference type="Proteomes" id="UP000007468">
    <property type="component" value="Chromosome"/>
</dbReference>
<evidence type="ECO:0000256" key="2">
    <source>
        <dbReference type="ARBA" id="ARBA00022516"/>
    </source>
</evidence>
<comment type="pathway">
    <text evidence="1 10">Lipid metabolism; malonyl-CoA biosynthesis; malonyl-CoA from acetyl-CoA: step 1/1.</text>
</comment>
<comment type="subunit">
    <text evidence="10">Acetyl-CoA carboxylase is a heterohexamer composed of biotin carboxyl carrier protein (AccB), biotin carboxylase (AccC) and two subunits each of ACCase subunit alpha (AccA) and ACCase subunit beta (AccD).</text>
</comment>
<evidence type="ECO:0000256" key="6">
    <source>
        <dbReference type="ARBA" id="ARBA00022840"/>
    </source>
</evidence>
<dbReference type="NCBIfam" id="TIGR00513">
    <property type="entry name" value="accA"/>
    <property type="match status" value="1"/>
</dbReference>
<dbReference type="Pfam" id="PF03255">
    <property type="entry name" value="ACCA"/>
    <property type="match status" value="1"/>
</dbReference>
<name>D6GQG0_FILAD</name>
<keyword evidence="4 10" id="KW-0547">Nucleotide-binding</keyword>
<dbReference type="GO" id="GO:0016743">
    <property type="term" value="F:carboxyl- or carbamoyltransferase activity"/>
    <property type="evidence" value="ECO:0007669"/>
    <property type="project" value="UniProtKB-UniRule"/>
</dbReference>
<dbReference type="NCBIfam" id="NF041504">
    <property type="entry name" value="AccA_sub"/>
    <property type="match status" value="1"/>
</dbReference>
<comment type="catalytic activity">
    <reaction evidence="9 10">
        <text>N(6)-carboxybiotinyl-L-lysyl-[protein] + acetyl-CoA = N(6)-biotinyl-L-lysyl-[protein] + malonyl-CoA</text>
        <dbReference type="Rhea" id="RHEA:54728"/>
        <dbReference type="Rhea" id="RHEA-COMP:10505"/>
        <dbReference type="Rhea" id="RHEA-COMP:10506"/>
        <dbReference type="ChEBI" id="CHEBI:57288"/>
        <dbReference type="ChEBI" id="CHEBI:57384"/>
        <dbReference type="ChEBI" id="CHEBI:83144"/>
        <dbReference type="ChEBI" id="CHEBI:83145"/>
        <dbReference type="EC" id="2.1.3.15"/>
    </reaction>
</comment>
<dbReference type="InterPro" id="IPR001095">
    <property type="entry name" value="Acetyl_CoA_COase_a_su"/>
</dbReference>
<dbReference type="Gene3D" id="3.90.226.10">
    <property type="entry name" value="2-enoyl-CoA Hydratase, Chain A, domain 1"/>
    <property type="match status" value="1"/>
</dbReference>
<dbReference type="InterPro" id="IPR029045">
    <property type="entry name" value="ClpP/crotonase-like_dom_sf"/>
</dbReference>
<keyword evidence="8 10" id="KW-0275">Fatty acid biosynthesis</keyword>
<proteinExistence type="inferred from homology"/>
<keyword evidence="5 10" id="KW-0276">Fatty acid metabolism</keyword>
<dbReference type="KEGG" id="faa:HMPREF0389_00935"/>
<dbReference type="PANTHER" id="PTHR42853:SF3">
    <property type="entry name" value="ACETYL-COENZYME A CARBOXYLASE CARBOXYL TRANSFERASE SUBUNIT ALPHA, CHLOROPLASTIC"/>
    <property type="match status" value="1"/>
</dbReference>
<protein>
    <recommendedName>
        <fullName evidence="10">Acetyl-coenzyme A carboxylase carboxyl transferase subunit alpha</fullName>
        <shortName evidence="10">ACCase subunit alpha</shortName>
        <shortName evidence="10">Acetyl-CoA carboxylase carboxyltransferase subunit alpha</shortName>
        <ecNumber evidence="10">2.1.3.15</ecNumber>
    </recommendedName>
</protein>
<dbReference type="InterPro" id="IPR011763">
    <property type="entry name" value="COA_CT_C"/>
</dbReference>
<dbReference type="PROSITE" id="PS50989">
    <property type="entry name" value="COA_CT_CTER"/>
    <property type="match status" value="1"/>
</dbReference>
<keyword evidence="3 10" id="KW-0808">Transferase</keyword>
<keyword evidence="10" id="KW-0963">Cytoplasm</keyword>
<dbReference type="SUPFAM" id="SSF52096">
    <property type="entry name" value="ClpP/crotonase"/>
    <property type="match status" value="1"/>
</dbReference>
<evidence type="ECO:0000256" key="3">
    <source>
        <dbReference type="ARBA" id="ARBA00022679"/>
    </source>
</evidence>
<evidence type="ECO:0000313" key="12">
    <source>
        <dbReference type="EMBL" id="EFE29013.1"/>
    </source>
</evidence>
<comment type="subcellular location">
    <subcellularLocation>
        <location evidence="10">Cytoplasm</location>
    </subcellularLocation>
</comment>
<feature type="domain" description="CoA carboxyltransferase C-terminal" evidence="11">
    <location>
        <begin position="35"/>
        <end position="293"/>
    </location>
</feature>
<dbReference type="STRING" id="546269.HMPREF0389_00935"/>
<evidence type="ECO:0000259" key="11">
    <source>
        <dbReference type="PROSITE" id="PS50989"/>
    </source>
</evidence>
<dbReference type="GO" id="GO:0006633">
    <property type="term" value="P:fatty acid biosynthetic process"/>
    <property type="evidence" value="ECO:0007669"/>
    <property type="project" value="UniProtKB-KW"/>
</dbReference>
<evidence type="ECO:0000256" key="9">
    <source>
        <dbReference type="ARBA" id="ARBA00049152"/>
    </source>
</evidence>
<evidence type="ECO:0000313" key="13">
    <source>
        <dbReference type="Proteomes" id="UP000007468"/>
    </source>
</evidence>
<dbReference type="PRINTS" id="PR01069">
    <property type="entry name" value="ACCCTRFRASEA"/>
</dbReference>
<dbReference type="UniPathway" id="UPA00655">
    <property type="reaction ID" value="UER00711"/>
</dbReference>
<dbReference type="HAMAP" id="MF_00823">
    <property type="entry name" value="AcetylCoA_CT_alpha"/>
    <property type="match status" value="1"/>
</dbReference>
<evidence type="ECO:0000256" key="7">
    <source>
        <dbReference type="ARBA" id="ARBA00023098"/>
    </source>
</evidence>
<keyword evidence="7 10" id="KW-0443">Lipid metabolism</keyword>
<organism evidence="12 13">
    <name type="scientific">Filifactor alocis (strain ATCC 35896 / CCUG 47790 / D40 B5)</name>
    <name type="common">Fusobacterium alocis</name>
    <dbReference type="NCBI Taxonomy" id="546269"/>
    <lineage>
        <taxon>Bacteria</taxon>
        <taxon>Bacillati</taxon>
        <taxon>Bacillota</taxon>
        <taxon>Clostridia</taxon>
        <taxon>Peptostreptococcales</taxon>
        <taxon>Filifactoraceae</taxon>
        <taxon>Filifactor</taxon>
    </lineage>
</organism>
<comment type="function">
    <text evidence="10">Component of the acetyl coenzyme A carboxylase (ACC) complex. First, biotin carboxylase catalyzes the carboxylation of biotin on its carrier protein (BCCP) and then the CO(2) group is transferred by the carboxyltransferase to acetyl-CoA to form malonyl-CoA.</text>
</comment>
<evidence type="ECO:0000256" key="5">
    <source>
        <dbReference type="ARBA" id="ARBA00022832"/>
    </source>
</evidence>
<dbReference type="AlphaFoldDB" id="D6GQG0"/>
<comment type="similarity">
    <text evidence="10">Belongs to the AccA family.</text>
</comment>
<sequence length="315" mass="36067">MIQELEKKIECLQKEIERIREEDSQLLPTKKMIDSIQEQKQKLLNNYYEKMTAWDKVYLSRHPQRFKVKDWVDVLFDDVFYLHGDRLYGEDATMLGALAYFDGIPVTVIGTNKGESLEENIRYNFGMSHPEGYRKSLRLMKQAEKFGRPIVTIVDTPGAYAGMGAEERGQGEAIARNLFYMSDLKVPIIALMTGEGGSGGALALALADKIIMLENATFSILSPEGFASILWKDGKRAKDAAEKMKMTADDLYREGLIDEVIQEGICFQKQEFERVVPDLKASLKRYLEQEMKKSSEQRIADRYEKYRKIGQSGRE</sequence>